<gene>
    <name evidence="2" type="ORF">FisN_3Lh052</name>
</gene>
<dbReference type="AlphaFoldDB" id="A0A1Z5JYN1"/>
<proteinExistence type="predicted"/>
<feature type="signal peptide" evidence="1">
    <location>
        <begin position="1"/>
        <end position="25"/>
    </location>
</feature>
<reference evidence="2 3" key="1">
    <citation type="journal article" date="2015" name="Plant Cell">
        <title>Oil accumulation by the oleaginous diatom Fistulifera solaris as revealed by the genome and transcriptome.</title>
        <authorList>
            <person name="Tanaka T."/>
            <person name="Maeda Y."/>
            <person name="Veluchamy A."/>
            <person name="Tanaka M."/>
            <person name="Abida H."/>
            <person name="Marechal E."/>
            <person name="Bowler C."/>
            <person name="Muto M."/>
            <person name="Sunaga Y."/>
            <person name="Tanaka M."/>
            <person name="Yoshino T."/>
            <person name="Taniguchi T."/>
            <person name="Fukuda Y."/>
            <person name="Nemoto M."/>
            <person name="Matsumoto M."/>
            <person name="Wong P.S."/>
            <person name="Aburatani S."/>
            <person name="Fujibuchi W."/>
        </authorList>
    </citation>
    <scope>NUCLEOTIDE SEQUENCE [LARGE SCALE GENOMIC DNA]</scope>
    <source>
        <strain evidence="2 3">JPCC DA0580</strain>
    </source>
</reference>
<sequence>MMRLEKITLSLLSLIALTSVKLVHGDGFTDESCPDELATYEACAINNMAACKGECEHEPEFTEEVFVALMTDPSFMCEWLNEAYCAVHHCCNICLKEATAYLDCQAKELAENGTCNFSCDDDNGDAGNDAKDNGGTTDNNDGNGGAGVGQSSSGSLCLATLTIWTSAIIFVGYTLS</sequence>
<dbReference type="InParanoid" id="A0A1Z5JYN1"/>
<comment type="caution">
    <text evidence="2">The sequence shown here is derived from an EMBL/GenBank/DDBJ whole genome shotgun (WGS) entry which is preliminary data.</text>
</comment>
<keyword evidence="3" id="KW-1185">Reference proteome</keyword>
<name>A0A1Z5JYN1_FISSO</name>
<protein>
    <submittedName>
        <fullName evidence="2">Uncharacterized protein</fullName>
    </submittedName>
</protein>
<dbReference type="EMBL" id="BDSP01000134">
    <property type="protein sequence ID" value="GAX19114.1"/>
    <property type="molecule type" value="Genomic_DNA"/>
</dbReference>
<accession>A0A1Z5JYN1</accession>
<feature type="chain" id="PRO_5013300867" evidence="1">
    <location>
        <begin position="26"/>
        <end position="176"/>
    </location>
</feature>
<evidence type="ECO:0000313" key="2">
    <source>
        <dbReference type="EMBL" id="GAX19114.1"/>
    </source>
</evidence>
<evidence type="ECO:0000313" key="3">
    <source>
        <dbReference type="Proteomes" id="UP000198406"/>
    </source>
</evidence>
<organism evidence="2 3">
    <name type="scientific">Fistulifera solaris</name>
    <name type="common">Oleaginous diatom</name>
    <dbReference type="NCBI Taxonomy" id="1519565"/>
    <lineage>
        <taxon>Eukaryota</taxon>
        <taxon>Sar</taxon>
        <taxon>Stramenopiles</taxon>
        <taxon>Ochrophyta</taxon>
        <taxon>Bacillariophyta</taxon>
        <taxon>Bacillariophyceae</taxon>
        <taxon>Bacillariophycidae</taxon>
        <taxon>Naviculales</taxon>
        <taxon>Naviculaceae</taxon>
        <taxon>Fistulifera</taxon>
    </lineage>
</organism>
<dbReference type="Proteomes" id="UP000198406">
    <property type="component" value="Unassembled WGS sequence"/>
</dbReference>
<evidence type="ECO:0000256" key="1">
    <source>
        <dbReference type="SAM" id="SignalP"/>
    </source>
</evidence>
<keyword evidence="1" id="KW-0732">Signal</keyword>